<organism evidence="1 2">
    <name type="scientific">Gossypium laxum</name>
    <dbReference type="NCBI Taxonomy" id="34288"/>
    <lineage>
        <taxon>Eukaryota</taxon>
        <taxon>Viridiplantae</taxon>
        <taxon>Streptophyta</taxon>
        <taxon>Embryophyta</taxon>
        <taxon>Tracheophyta</taxon>
        <taxon>Spermatophyta</taxon>
        <taxon>Magnoliopsida</taxon>
        <taxon>eudicotyledons</taxon>
        <taxon>Gunneridae</taxon>
        <taxon>Pentapetalae</taxon>
        <taxon>rosids</taxon>
        <taxon>malvids</taxon>
        <taxon>Malvales</taxon>
        <taxon>Malvaceae</taxon>
        <taxon>Malvoideae</taxon>
        <taxon>Gossypium</taxon>
    </lineage>
</organism>
<sequence>MWWLLTSFMENPMTLITLIDLCLFG</sequence>
<dbReference type="EMBL" id="JABEZV010000005">
    <property type="protein sequence ID" value="MBA0710500.1"/>
    <property type="molecule type" value="Genomic_DNA"/>
</dbReference>
<protein>
    <submittedName>
        <fullName evidence="1">Uncharacterized protein</fullName>
    </submittedName>
</protein>
<name>A0A7J8ZFU9_9ROSI</name>
<keyword evidence="2" id="KW-1185">Reference proteome</keyword>
<evidence type="ECO:0000313" key="2">
    <source>
        <dbReference type="Proteomes" id="UP000593574"/>
    </source>
</evidence>
<gene>
    <name evidence="1" type="ORF">Golax_009782</name>
</gene>
<dbReference type="AlphaFoldDB" id="A0A7J8ZFU9"/>
<comment type="caution">
    <text evidence="1">The sequence shown here is derived from an EMBL/GenBank/DDBJ whole genome shotgun (WGS) entry which is preliminary data.</text>
</comment>
<accession>A0A7J8ZFU9</accession>
<proteinExistence type="predicted"/>
<evidence type="ECO:0000313" key="1">
    <source>
        <dbReference type="EMBL" id="MBA0710500.1"/>
    </source>
</evidence>
<dbReference type="Proteomes" id="UP000593574">
    <property type="component" value="Unassembled WGS sequence"/>
</dbReference>
<reference evidence="1 2" key="1">
    <citation type="journal article" date="2019" name="Genome Biol. Evol.">
        <title>Insights into the evolution of the New World diploid cottons (Gossypium, subgenus Houzingenia) based on genome sequencing.</title>
        <authorList>
            <person name="Grover C.E."/>
            <person name="Arick M.A. 2nd"/>
            <person name="Thrash A."/>
            <person name="Conover J.L."/>
            <person name="Sanders W.S."/>
            <person name="Peterson D.G."/>
            <person name="Frelichowski J.E."/>
            <person name="Scheffler J.A."/>
            <person name="Scheffler B.E."/>
            <person name="Wendel J.F."/>
        </authorList>
    </citation>
    <scope>NUCLEOTIDE SEQUENCE [LARGE SCALE GENOMIC DNA]</scope>
    <source>
        <strain evidence="1">4</strain>
        <tissue evidence="1">Leaf</tissue>
    </source>
</reference>